<dbReference type="Proteomes" id="UP000702425">
    <property type="component" value="Unassembled WGS sequence"/>
</dbReference>
<proteinExistence type="predicted"/>
<evidence type="ECO:0000313" key="2">
    <source>
        <dbReference type="Proteomes" id="UP000702425"/>
    </source>
</evidence>
<evidence type="ECO:0008006" key="3">
    <source>
        <dbReference type="Google" id="ProtNLM"/>
    </source>
</evidence>
<keyword evidence="2" id="KW-1185">Reference proteome</keyword>
<reference evidence="1 2" key="1">
    <citation type="journal article" date="2020" name="Sci. Rep.">
        <title>A novel cyanobacterial geosmin producer, revising GeoA distribution and dispersion patterns in Bacteria.</title>
        <authorList>
            <person name="Churro C."/>
            <person name="Semedo-Aguiar A.P."/>
            <person name="Silva A.D."/>
            <person name="Pereira-Leal J.B."/>
            <person name="Leite R.B."/>
        </authorList>
    </citation>
    <scope>NUCLEOTIDE SEQUENCE [LARGE SCALE GENOMIC DNA]</scope>
    <source>
        <strain evidence="1 2">IPMA8</strain>
    </source>
</reference>
<accession>A0ABX2D746</accession>
<organism evidence="1 2">
    <name type="scientific">Microcoleus asticus IPMA8</name>
    <dbReference type="NCBI Taxonomy" id="2563858"/>
    <lineage>
        <taxon>Bacteria</taxon>
        <taxon>Bacillati</taxon>
        <taxon>Cyanobacteriota</taxon>
        <taxon>Cyanophyceae</taxon>
        <taxon>Oscillatoriophycideae</taxon>
        <taxon>Oscillatoriales</taxon>
        <taxon>Microcoleaceae</taxon>
        <taxon>Microcoleus</taxon>
        <taxon>Microcoleus asticus</taxon>
    </lineage>
</organism>
<name>A0ABX2D746_9CYAN</name>
<gene>
    <name evidence="1" type="ORF">E5S67_06272</name>
</gene>
<comment type="caution">
    <text evidence="1">The sequence shown here is derived from an EMBL/GenBank/DDBJ whole genome shotgun (WGS) entry which is preliminary data.</text>
</comment>
<dbReference type="EMBL" id="SRRZ01000235">
    <property type="protein sequence ID" value="NQE38487.1"/>
    <property type="molecule type" value="Genomic_DNA"/>
</dbReference>
<dbReference type="InterPro" id="IPR011518">
    <property type="entry name" value="Transposase_36"/>
</dbReference>
<protein>
    <recommendedName>
        <fullName evidence="3">Transposase</fullName>
    </recommendedName>
</protein>
<sequence>MVKPPTYPNANSILAKCDGGGSNNANHYIFTETLQKLVNEIGIEIGIAHYPPYTSKYNPRENRLFPHITRSCQGVIFTSLELVKAIVEKTQTKREHPSLAETLDRE</sequence>
<dbReference type="Pfam" id="PF07592">
    <property type="entry name" value="DDE_Tnp_ISAZ013"/>
    <property type="match status" value="1"/>
</dbReference>
<evidence type="ECO:0000313" key="1">
    <source>
        <dbReference type="EMBL" id="NQE38487.1"/>
    </source>
</evidence>
<dbReference type="RefSeq" id="WP_281363607.1">
    <property type="nucleotide sequence ID" value="NZ_CAWPPK010000152.1"/>
</dbReference>